<feature type="domain" description="Rieske" evidence="6">
    <location>
        <begin position="14"/>
        <end position="119"/>
    </location>
</feature>
<dbReference type="GO" id="GO:0046872">
    <property type="term" value="F:metal ion binding"/>
    <property type="evidence" value="ECO:0007669"/>
    <property type="project" value="UniProtKB-KW"/>
</dbReference>
<dbReference type="InterPro" id="IPR036922">
    <property type="entry name" value="Rieske_2Fe-2S_sf"/>
</dbReference>
<dbReference type="GO" id="GO:0051537">
    <property type="term" value="F:2 iron, 2 sulfur cluster binding"/>
    <property type="evidence" value="ECO:0007669"/>
    <property type="project" value="UniProtKB-KW"/>
</dbReference>
<dbReference type="GO" id="GO:0051213">
    <property type="term" value="F:dioxygenase activity"/>
    <property type="evidence" value="ECO:0007669"/>
    <property type="project" value="UniProtKB-KW"/>
</dbReference>
<evidence type="ECO:0000256" key="3">
    <source>
        <dbReference type="ARBA" id="ARBA00023002"/>
    </source>
</evidence>
<organism evidence="7 8">
    <name type="scientific">Vasconcelosia minhoensis LEGE 07310</name>
    <dbReference type="NCBI Taxonomy" id="915328"/>
    <lineage>
        <taxon>Bacteria</taxon>
        <taxon>Bacillati</taxon>
        <taxon>Cyanobacteriota</taxon>
        <taxon>Cyanophyceae</taxon>
        <taxon>Nodosilineales</taxon>
        <taxon>Cymatolegaceae</taxon>
        <taxon>Vasconcelosia</taxon>
        <taxon>Vasconcelosia minhoensis</taxon>
    </lineage>
</organism>
<proteinExistence type="predicted"/>
<dbReference type="AlphaFoldDB" id="A0A8J7DMZ2"/>
<protein>
    <submittedName>
        <fullName evidence="7">Aromatic ring-hydroxylating dioxygenase subunit alpha</fullName>
    </submittedName>
</protein>
<dbReference type="Gene3D" id="3.90.380.10">
    <property type="entry name" value="Naphthalene 1,2-dioxygenase Alpha Subunit, Chain A, domain 1"/>
    <property type="match status" value="1"/>
</dbReference>
<gene>
    <name evidence="7" type="ORF">IQ241_20155</name>
</gene>
<name>A0A8J7DMZ2_9CYAN</name>
<dbReference type="GO" id="GO:0004497">
    <property type="term" value="F:monooxygenase activity"/>
    <property type="evidence" value="ECO:0007669"/>
    <property type="project" value="UniProtKB-ARBA"/>
</dbReference>
<keyword evidence="7" id="KW-0223">Dioxygenase</keyword>
<dbReference type="InterPro" id="IPR044043">
    <property type="entry name" value="VanA_C_cat"/>
</dbReference>
<sequence length="352" mass="40471">MESSTPLFLRNLWYYALPTQQLKPGRLVAKTLLNEPILFGRQRTGEAFALRDVCPHRAVPLSCGQFDGKAVECCYHGWRFDPTGRCTAIPSLTDGQKVNLERFQVEAYPVQEQQGNIWIYMRDRARPPKAEPNIEMAVPTVPGFVGKSHQGMEAMSFPCYVDHAVVGLMDPAHVPFVHRSWWWRDAPELSEEVKAFDPSPYGFTMREHPLVNQTLFYRLVGKSPTVEISFQLPGVRIERVTTAQHQVCNLTAITPISESETEVTTLFYSTIPWFSALMPLLKPFVRKFLNQDRDMVVKQQIGLRTQPKLLLIRDADTQARWYYRLKREFAQSVAASRPFVNPVSEQILRWRS</sequence>
<dbReference type="PANTHER" id="PTHR21266:SF60">
    <property type="entry name" value="3-KETOSTEROID-9-ALPHA-MONOOXYGENASE, OXYGENASE COMPONENT"/>
    <property type="match status" value="1"/>
</dbReference>
<dbReference type="CDD" id="cd03469">
    <property type="entry name" value="Rieske_RO_Alpha_N"/>
    <property type="match status" value="1"/>
</dbReference>
<accession>A0A8J7DMZ2</accession>
<dbReference type="PROSITE" id="PS51296">
    <property type="entry name" value="RIESKE"/>
    <property type="match status" value="1"/>
</dbReference>
<evidence type="ECO:0000313" key="8">
    <source>
        <dbReference type="Proteomes" id="UP000636505"/>
    </source>
</evidence>
<dbReference type="SUPFAM" id="SSF50022">
    <property type="entry name" value="ISP domain"/>
    <property type="match status" value="1"/>
</dbReference>
<evidence type="ECO:0000256" key="1">
    <source>
        <dbReference type="ARBA" id="ARBA00022714"/>
    </source>
</evidence>
<evidence type="ECO:0000256" key="5">
    <source>
        <dbReference type="ARBA" id="ARBA00023014"/>
    </source>
</evidence>
<dbReference type="EMBL" id="JADEXG010000061">
    <property type="protein sequence ID" value="MBE9079581.1"/>
    <property type="molecule type" value="Genomic_DNA"/>
</dbReference>
<reference evidence="7" key="1">
    <citation type="submission" date="2020-10" db="EMBL/GenBank/DDBJ databases">
        <authorList>
            <person name="Castelo-Branco R."/>
            <person name="Eusebio N."/>
            <person name="Adriana R."/>
            <person name="Vieira A."/>
            <person name="Brugerolle De Fraissinette N."/>
            <person name="Rezende De Castro R."/>
            <person name="Schneider M.P."/>
            <person name="Vasconcelos V."/>
            <person name="Leao P.N."/>
        </authorList>
    </citation>
    <scope>NUCLEOTIDE SEQUENCE</scope>
    <source>
        <strain evidence="7">LEGE 07310</strain>
    </source>
</reference>
<dbReference type="Pfam" id="PF00355">
    <property type="entry name" value="Rieske"/>
    <property type="match status" value="1"/>
</dbReference>
<dbReference type="GO" id="GO:0016705">
    <property type="term" value="F:oxidoreductase activity, acting on paired donors, with incorporation or reduction of molecular oxygen"/>
    <property type="evidence" value="ECO:0007669"/>
    <property type="project" value="UniProtKB-ARBA"/>
</dbReference>
<dbReference type="RefSeq" id="WP_193910685.1">
    <property type="nucleotide sequence ID" value="NZ_JADEXG010000061.1"/>
</dbReference>
<keyword evidence="2" id="KW-0479">Metal-binding</keyword>
<keyword evidence="8" id="KW-1185">Reference proteome</keyword>
<evidence type="ECO:0000259" key="6">
    <source>
        <dbReference type="PROSITE" id="PS51296"/>
    </source>
</evidence>
<dbReference type="Pfam" id="PF19112">
    <property type="entry name" value="VanA_C"/>
    <property type="match status" value="1"/>
</dbReference>
<dbReference type="Gene3D" id="2.102.10.10">
    <property type="entry name" value="Rieske [2Fe-2S] iron-sulphur domain"/>
    <property type="match status" value="1"/>
</dbReference>
<keyword evidence="3" id="KW-0560">Oxidoreductase</keyword>
<keyword evidence="5" id="KW-0411">Iron-sulfur</keyword>
<dbReference type="InterPro" id="IPR017941">
    <property type="entry name" value="Rieske_2Fe-2S"/>
</dbReference>
<evidence type="ECO:0000256" key="2">
    <source>
        <dbReference type="ARBA" id="ARBA00022723"/>
    </source>
</evidence>
<keyword evidence="1" id="KW-0001">2Fe-2S</keyword>
<dbReference type="InterPro" id="IPR050584">
    <property type="entry name" value="Cholesterol_7-desaturase"/>
</dbReference>
<keyword evidence="4" id="KW-0408">Iron</keyword>
<dbReference type="PANTHER" id="PTHR21266">
    <property type="entry name" value="IRON-SULFUR DOMAIN CONTAINING PROTEIN"/>
    <property type="match status" value="1"/>
</dbReference>
<evidence type="ECO:0000313" key="7">
    <source>
        <dbReference type="EMBL" id="MBE9079581.1"/>
    </source>
</evidence>
<comment type="caution">
    <text evidence="7">The sequence shown here is derived from an EMBL/GenBank/DDBJ whole genome shotgun (WGS) entry which is preliminary data.</text>
</comment>
<dbReference type="SUPFAM" id="SSF55961">
    <property type="entry name" value="Bet v1-like"/>
    <property type="match status" value="1"/>
</dbReference>
<evidence type="ECO:0000256" key="4">
    <source>
        <dbReference type="ARBA" id="ARBA00023004"/>
    </source>
</evidence>
<dbReference type="Proteomes" id="UP000636505">
    <property type="component" value="Unassembled WGS sequence"/>
</dbReference>